<dbReference type="EMBL" id="JGDM01000165">
    <property type="protein sequence ID" value="EXZ41936.1"/>
    <property type="molecule type" value="Genomic_DNA"/>
</dbReference>
<comment type="caution">
    <text evidence="2">The sequence shown here is derived from an EMBL/GenBank/DDBJ whole genome shotgun (WGS) entry which is preliminary data.</text>
</comment>
<dbReference type="Proteomes" id="UP000022272">
    <property type="component" value="Unassembled WGS sequence"/>
</dbReference>
<evidence type="ECO:0000313" key="3">
    <source>
        <dbReference type="EMBL" id="EXZ42108.1"/>
    </source>
</evidence>
<evidence type="ECO:0000313" key="4">
    <source>
        <dbReference type="EMBL" id="EXZ44246.1"/>
    </source>
</evidence>
<proteinExistence type="predicted"/>
<evidence type="ECO:0000313" key="5">
    <source>
        <dbReference type="EMBL" id="EXZ45691.1"/>
    </source>
</evidence>
<organism evidence="2 6">
    <name type="scientific">Bacteroides fragilis str. 2-F-2 #4</name>
    <dbReference type="NCBI Taxonomy" id="1339280"/>
    <lineage>
        <taxon>Bacteria</taxon>
        <taxon>Pseudomonadati</taxon>
        <taxon>Bacteroidota</taxon>
        <taxon>Bacteroidia</taxon>
        <taxon>Bacteroidales</taxon>
        <taxon>Bacteroidaceae</taxon>
        <taxon>Bacteroides</taxon>
    </lineage>
</organism>
<evidence type="ECO:0000313" key="2">
    <source>
        <dbReference type="EMBL" id="EXZ41936.1"/>
    </source>
</evidence>
<evidence type="ECO:0000313" key="6">
    <source>
        <dbReference type="Proteomes" id="UP000022272"/>
    </source>
</evidence>
<dbReference type="EMBL" id="JGDM01000127">
    <property type="protein sequence ID" value="EXZ42108.1"/>
    <property type="molecule type" value="Genomic_DNA"/>
</dbReference>
<keyword evidence="1" id="KW-0812">Transmembrane</keyword>
<feature type="transmembrane region" description="Helical" evidence="1">
    <location>
        <begin position="33"/>
        <end position="51"/>
    </location>
</feature>
<dbReference type="EMBL" id="JGDM01000067">
    <property type="protein sequence ID" value="EXZ44246.1"/>
    <property type="molecule type" value="Genomic_DNA"/>
</dbReference>
<keyword evidence="1" id="KW-1133">Transmembrane helix</keyword>
<keyword evidence="1" id="KW-0472">Membrane</keyword>
<sequence length="105" mass="12077">MEDDVVNDTRDIGLILIHSVTEWHSLFPQSYTYIPFGIPCGLLTLCGRYIGLPSSMLMPNQWVRFCLSAGGSDVRAFPKFTEMSNRFTFWFKPISVVWLVRLNDL</sequence>
<accession>A0A016BN15</accession>
<name>A0A016BN15_BACFG</name>
<dbReference type="EMBL" id="JGDM01000021">
    <property type="protein sequence ID" value="EXZ45691.1"/>
    <property type="molecule type" value="Genomic_DNA"/>
</dbReference>
<evidence type="ECO:0000256" key="1">
    <source>
        <dbReference type="SAM" id="Phobius"/>
    </source>
</evidence>
<reference evidence="2 6" key="1">
    <citation type="submission" date="2014-02" db="EMBL/GenBank/DDBJ databases">
        <authorList>
            <person name="Sears C."/>
            <person name="Carroll K."/>
            <person name="Sack B.R."/>
            <person name="Qadri F."/>
            <person name="Myers L.L."/>
            <person name="Chung G.-T."/>
            <person name="Escheverria P."/>
            <person name="Fraser C.M."/>
            <person name="Sadzewicz L."/>
            <person name="Shefchek K.A."/>
            <person name="Tallon L."/>
            <person name="Das S.P."/>
            <person name="Daugherty S."/>
            <person name="Mongodin E.F."/>
        </authorList>
    </citation>
    <scope>NUCLEOTIDE SEQUENCE [LARGE SCALE GENOMIC DNA]</scope>
    <source>
        <strain evidence="2 6">2-F-2 #4</strain>
    </source>
</reference>
<evidence type="ECO:0008006" key="7">
    <source>
        <dbReference type="Google" id="ProtNLM"/>
    </source>
</evidence>
<gene>
    <name evidence="5" type="ORF">M076_1270</name>
    <name evidence="4" type="ORF">M076_2711</name>
    <name evidence="3" type="ORF">M076_4734</name>
    <name evidence="2" type="ORF">M076_4965</name>
</gene>
<protein>
    <recommendedName>
        <fullName evidence="7">Transmembrane protein</fullName>
    </recommendedName>
</protein>
<dbReference type="AlphaFoldDB" id="A0A016BN15"/>